<comment type="cofactor">
    <cofactor evidence="1">
        <name>pyridoxal 5'-phosphate</name>
        <dbReference type="ChEBI" id="CHEBI:597326"/>
    </cofactor>
</comment>
<name>A0A7S0YPE3_9CHLO</name>
<dbReference type="PANTHER" id="PTHR11879:SF46">
    <property type="entry name" value="ASPARTATE AMINOTRANSFERASE, CYTOPLASMIC"/>
    <property type="match status" value="1"/>
</dbReference>
<comment type="similarity">
    <text evidence="2">Belongs to the class-I pyridoxal-phosphate-dependent aminotransferase family.</text>
</comment>
<feature type="chain" id="PRO_5031561434" description="Aspartate aminotransferase" evidence="9">
    <location>
        <begin position="23"/>
        <end position="450"/>
    </location>
</feature>
<dbReference type="EMBL" id="HBFM01028680">
    <property type="protein sequence ID" value="CAD8786758.1"/>
    <property type="molecule type" value="Transcribed_RNA"/>
</dbReference>
<dbReference type="InterPro" id="IPR015421">
    <property type="entry name" value="PyrdxlP-dep_Trfase_major"/>
</dbReference>
<dbReference type="GO" id="GO:0004069">
    <property type="term" value="F:L-aspartate:2-oxoglutarate aminotransferase activity"/>
    <property type="evidence" value="ECO:0007669"/>
    <property type="project" value="UniProtKB-EC"/>
</dbReference>
<dbReference type="CDD" id="cd00609">
    <property type="entry name" value="AAT_like"/>
    <property type="match status" value="1"/>
</dbReference>
<evidence type="ECO:0000256" key="6">
    <source>
        <dbReference type="ARBA" id="ARBA00022898"/>
    </source>
</evidence>
<dbReference type="PANTHER" id="PTHR11879">
    <property type="entry name" value="ASPARTATE AMINOTRANSFERASE"/>
    <property type="match status" value="1"/>
</dbReference>
<dbReference type="Pfam" id="PF00155">
    <property type="entry name" value="Aminotran_1_2"/>
    <property type="match status" value="1"/>
</dbReference>
<dbReference type="AlphaFoldDB" id="A0A7S0YPE3"/>
<gene>
    <name evidence="11" type="ORF">PPAR00522_LOCUS18601</name>
</gene>
<dbReference type="SUPFAM" id="SSF53383">
    <property type="entry name" value="PLP-dependent transferases"/>
    <property type="match status" value="1"/>
</dbReference>
<dbReference type="Gene3D" id="3.90.1150.10">
    <property type="entry name" value="Aspartate Aminotransferase, domain 1"/>
    <property type="match status" value="1"/>
</dbReference>
<evidence type="ECO:0000259" key="10">
    <source>
        <dbReference type="Pfam" id="PF00155"/>
    </source>
</evidence>
<dbReference type="PRINTS" id="PR00799">
    <property type="entry name" value="TRANSAMINASE"/>
</dbReference>
<organism evidence="11">
    <name type="scientific">Polytomella parva</name>
    <dbReference type="NCBI Taxonomy" id="51329"/>
    <lineage>
        <taxon>Eukaryota</taxon>
        <taxon>Viridiplantae</taxon>
        <taxon>Chlorophyta</taxon>
        <taxon>core chlorophytes</taxon>
        <taxon>Chlorophyceae</taxon>
        <taxon>CS clade</taxon>
        <taxon>Chlamydomonadales</taxon>
        <taxon>Chlamydomonadaceae</taxon>
        <taxon>Polytomella</taxon>
    </lineage>
</organism>
<dbReference type="InterPro" id="IPR004839">
    <property type="entry name" value="Aminotransferase_I/II_large"/>
</dbReference>
<dbReference type="Gene3D" id="3.40.640.10">
    <property type="entry name" value="Type I PLP-dependent aspartate aminotransferase-like (Major domain)"/>
    <property type="match status" value="1"/>
</dbReference>
<keyword evidence="4 8" id="KW-0032">Aminotransferase</keyword>
<dbReference type="GO" id="GO:0006520">
    <property type="term" value="P:amino acid metabolic process"/>
    <property type="evidence" value="ECO:0007669"/>
    <property type="project" value="InterPro"/>
</dbReference>
<keyword evidence="6" id="KW-0663">Pyridoxal phosphate</keyword>
<dbReference type="InterPro" id="IPR004838">
    <property type="entry name" value="NHTrfase_class1_PyrdxlP-BS"/>
</dbReference>
<dbReference type="InterPro" id="IPR000796">
    <property type="entry name" value="Asp_trans"/>
</dbReference>
<comment type="subunit">
    <text evidence="3 8">Homodimer.</text>
</comment>
<keyword evidence="9" id="KW-0732">Signal</keyword>
<dbReference type="PROSITE" id="PS00105">
    <property type="entry name" value="AA_TRANSFER_CLASS_1"/>
    <property type="match status" value="1"/>
</dbReference>
<evidence type="ECO:0000256" key="9">
    <source>
        <dbReference type="SAM" id="SignalP"/>
    </source>
</evidence>
<evidence type="ECO:0000256" key="8">
    <source>
        <dbReference type="RuleBase" id="RU000480"/>
    </source>
</evidence>
<feature type="domain" description="Aminotransferase class I/classII large" evidence="10">
    <location>
        <begin position="74"/>
        <end position="440"/>
    </location>
</feature>
<dbReference type="FunFam" id="3.90.1150.10:FF:000001">
    <property type="entry name" value="Aspartate aminotransferase"/>
    <property type="match status" value="1"/>
</dbReference>
<evidence type="ECO:0000256" key="5">
    <source>
        <dbReference type="ARBA" id="ARBA00022679"/>
    </source>
</evidence>
<protein>
    <recommendedName>
        <fullName evidence="8">Aspartate aminotransferase</fullName>
        <ecNumber evidence="8">2.6.1.1</ecNumber>
    </recommendedName>
</protein>
<accession>A0A7S0YPE3</accession>
<dbReference type="InterPro" id="IPR015424">
    <property type="entry name" value="PyrdxlP-dep_Trfase"/>
</dbReference>
<evidence type="ECO:0000256" key="1">
    <source>
        <dbReference type="ARBA" id="ARBA00001933"/>
    </source>
</evidence>
<evidence type="ECO:0000256" key="2">
    <source>
        <dbReference type="ARBA" id="ARBA00007441"/>
    </source>
</evidence>
<dbReference type="NCBIfam" id="NF006719">
    <property type="entry name" value="PRK09257.1"/>
    <property type="match status" value="1"/>
</dbReference>
<comment type="catalytic activity">
    <reaction evidence="7 8">
        <text>L-aspartate + 2-oxoglutarate = oxaloacetate + L-glutamate</text>
        <dbReference type="Rhea" id="RHEA:21824"/>
        <dbReference type="ChEBI" id="CHEBI:16452"/>
        <dbReference type="ChEBI" id="CHEBI:16810"/>
        <dbReference type="ChEBI" id="CHEBI:29985"/>
        <dbReference type="ChEBI" id="CHEBI:29991"/>
        <dbReference type="EC" id="2.6.1.1"/>
    </reaction>
</comment>
<feature type="signal peptide" evidence="9">
    <location>
        <begin position="1"/>
        <end position="22"/>
    </location>
</feature>
<reference evidence="11" key="1">
    <citation type="submission" date="2021-01" db="EMBL/GenBank/DDBJ databases">
        <authorList>
            <person name="Corre E."/>
            <person name="Pelletier E."/>
            <person name="Niang G."/>
            <person name="Scheremetjew M."/>
            <person name="Finn R."/>
            <person name="Kale V."/>
            <person name="Holt S."/>
            <person name="Cochrane G."/>
            <person name="Meng A."/>
            <person name="Brown T."/>
            <person name="Cohen L."/>
        </authorList>
    </citation>
    <scope>NUCLEOTIDE SEQUENCE</scope>
    <source>
        <strain evidence="11">SAG 63-3</strain>
    </source>
</reference>
<evidence type="ECO:0000256" key="7">
    <source>
        <dbReference type="ARBA" id="ARBA00049185"/>
    </source>
</evidence>
<dbReference type="InterPro" id="IPR015422">
    <property type="entry name" value="PyrdxlP-dep_Trfase_small"/>
</dbReference>
<evidence type="ECO:0000256" key="4">
    <source>
        <dbReference type="ARBA" id="ARBA00022576"/>
    </source>
</evidence>
<dbReference type="EC" id="2.6.1.1" evidence="8"/>
<dbReference type="GO" id="GO:0030170">
    <property type="term" value="F:pyridoxal phosphate binding"/>
    <property type="evidence" value="ECO:0007669"/>
    <property type="project" value="InterPro"/>
</dbReference>
<proteinExistence type="inferred from homology"/>
<evidence type="ECO:0000313" key="11">
    <source>
        <dbReference type="EMBL" id="CAD8786758.1"/>
    </source>
</evidence>
<keyword evidence="5 8" id="KW-0808">Transferase</keyword>
<sequence>MYILYIYIVVFLFNMLSSTSLTSLPCKKQVRNVKPVSLRGRVVAHATRFSGVEQAPPDPILGVSEAFKASTNPNKLNLGVGAYRDENLQPVVLGVVKKAEKIIFEKNENKEYLPIDGLPAFRQATVTLLLGEGHPAIKEGRTAVIQSLSGTGSLRVGAAFISKWLKGSSVYISNPTWGNHRNIFGDENVEWKHYRYFDPKTIGLDFKGMLEDLSSAPAGSVVLLHGCAHNPTGIDPTPEQWREIAKLCKARGLLPFFDVAYQGFATGDLDQDAFAPRLFVEEGLEVMVSQSYSKNLGLYGERVGALVVVTSDKKTVAPIQSQLKRIARTLYSNPPTHGARIAAEVVNTAALFDQWKAEMHEMAGRIAKVRGELRAALSAKCPERDWSFVTRQIGMFSFTGLSPKQVENMTNKHHVYMTRDGRISLAGLNSAKVEYLANAIVDSVRNVNAV</sequence>
<comment type="miscellaneous">
    <text evidence="8">In eukaryotes there are cytoplasmic, mitochondrial and chloroplastic isozymes.</text>
</comment>
<dbReference type="FunFam" id="3.40.640.10:FF:000015">
    <property type="entry name" value="Aspartate aminotransferase"/>
    <property type="match status" value="1"/>
</dbReference>
<evidence type="ECO:0000256" key="3">
    <source>
        <dbReference type="ARBA" id="ARBA00011738"/>
    </source>
</evidence>